<dbReference type="Proteomes" id="UP000011980">
    <property type="component" value="Unassembled WGS sequence"/>
</dbReference>
<gene>
    <name evidence="2" type="ORF">LEP1GSC008_0402</name>
</gene>
<dbReference type="PATRIC" id="fig|1240687.3.peg.3194"/>
<proteinExistence type="predicted"/>
<evidence type="ECO:0000313" key="2">
    <source>
        <dbReference type="EMBL" id="EMK23105.1"/>
    </source>
</evidence>
<organism evidence="2 3">
    <name type="scientific">Leptospira kirschneri serovar Bulgarica str. Nikolaevo</name>
    <dbReference type="NCBI Taxonomy" id="1240687"/>
    <lineage>
        <taxon>Bacteria</taxon>
        <taxon>Pseudomonadati</taxon>
        <taxon>Spirochaetota</taxon>
        <taxon>Spirochaetia</taxon>
        <taxon>Leptospirales</taxon>
        <taxon>Leptospiraceae</taxon>
        <taxon>Leptospira</taxon>
    </lineage>
</organism>
<accession>M6F3Y7</accession>
<dbReference type="EMBL" id="ANCE01000154">
    <property type="protein sequence ID" value="EMK23105.1"/>
    <property type="molecule type" value="Genomic_DNA"/>
</dbReference>
<feature type="compositionally biased region" description="Basic and acidic residues" evidence="1">
    <location>
        <begin position="1"/>
        <end position="18"/>
    </location>
</feature>
<evidence type="ECO:0000256" key="1">
    <source>
        <dbReference type="SAM" id="MobiDB-lite"/>
    </source>
</evidence>
<comment type="caution">
    <text evidence="2">The sequence shown here is derived from an EMBL/GenBank/DDBJ whole genome shotgun (WGS) entry which is preliminary data.</text>
</comment>
<dbReference type="AlphaFoldDB" id="M6F3Y7"/>
<feature type="region of interest" description="Disordered" evidence="1">
    <location>
        <begin position="1"/>
        <end position="27"/>
    </location>
</feature>
<reference evidence="2 3" key="1">
    <citation type="submission" date="2013-01" db="EMBL/GenBank/DDBJ databases">
        <authorList>
            <person name="Harkins D.M."/>
            <person name="Durkin A.S."/>
            <person name="Brinkac L.M."/>
            <person name="Haft D.H."/>
            <person name="Selengut J.D."/>
            <person name="Sanka R."/>
            <person name="DePew J."/>
            <person name="Purushe J."/>
            <person name="Galloway R.L."/>
            <person name="Vinetz J.M."/>
            <person name="Sutton G.G."/>
            <person name="Nierman W.C."/>
            <person name="Fouts D.E."/>
        </authorList>
    </citation>
    <scope>NUCLEOTIDE SEQUENCE [LARGE SCALE GENOMIC DNA]</scope>
    <source>
        <strain evidence="2 3">Nikolaevo</strain>
    </source>
</reference>
<protein>
    <submittedName>
        <fullName evidence="2">Uncharacterized protein</fullName>
    </submittedName>
</protein>
<evidence type="ECO:0000313" key="3">
    <source>
        <dbReference type="Proteomes" id="UP000011980"/>
    </source>
</evidence>
<sequence length="42" mass="4822">MFLEVFRARRDQRTEDGGQRTVSGKAAGLSYRKARGDVHHDF</sequence>
<name>M6F3Y7_9LEPT</name>